<dbReference type="EMBL" id="CP014229">
    <property type="protein sequence ID" value="AMD88778.1"/>
    <property type="molecule type" value="Genomic_DNA"/>
</dbReference>
<keyword evidence="2" id="KW-0732">Signal</keyword>
<evidence type="ECO:0000313" key="3">
    <source>
        <dbReference type="EMBL" id="AMD88778.1"/>
    </source>
</evidence>
<dbReference type="Proteomes" id="UP000069241">
    <property type="component" value="Chromosome"/>
</dbReference>
<feature type="signal peptide" evidence="2">
    <location>
        <begin position="1"/>
        <end position="23"/>
    </location>
</feature>
<feature type="chain" id="PRO_5007067409" evidence="2">
    <location>
        <begin position="24"/>
        <end position="325"/>
    </location>
</feature>
<dbReference type="InterPro" id="IPR042100">
    <property type="entry name" value="Bug_dom1"/>
</dbReference>
<dbReference type="Pfam" id="PF03401">
    <property type="entry name" value="TctC"/>
    <property type="match status" value="1"/>
</dbReference>
<proteinExistence type="inferred from homology"/>
<dbReference type="RefSeq" id="WP_062251276.1">
    <property type="nucleotide sequence ID" value="NZ_CP014229.1"/>
</dbReference>
<gene>
    <name evidence="3" type="ORF">AXF13_00845</name>
</gene>
<dbReference type="KEGG" id="dfi:AXF13_00845"/>
<dbReference type="InterPro" id="IPR005064">
    <property type="entry name" value="BUG"/>
</dbReference>
<dbReference type="Gene3D" id="3.40.190.10">
    <property type="entry name" value="Periplasmic binding protein-like II"/>
    <property type="match status" value="1"/>
</dbReference>
<dbReference type="STRING" id="44742.AXF13_00845"/>
<dbReference type="AlphaFoldDB" id="A0A0X8JH89"/>
<accession>A0A0X8JH89</accession>
<dbReference type="PANTHER" id="PTHR42928:SF5">
    <property type="entry name" value="BLR1237 PROTEIN"/>
    <property type="match status" value="1"/>
</dbReference>
<organism evidence="3 4">
    <name type="scientific">Desulfovibrio fairfieldensis</name>
    <dbReference type="NCBI Taxonomy" id="44742"/>
    <lineage>
        <taxon>Bacteria</taxon>
        <taxon>Pseudomonadati</taxon>
        <taxon>Thermodesulfobacteriota</taxon>
        <taxon>Desulfovibrionia</taxon>
        <taxon>Desulfovibrionales</taxon>
        <taxon>Desulfovibrionaceae</taxon>
        <taxon>Desulfovibrio</taxon>
    </lineage>
</organism>
<evidence type="ECO:0000256" key="2">
    <source>
        <dbReference type="SAM" id="SignalP"/>
    </source>
</evidence>
<dbReference type="CDD" id="cd07012">
    <property type="entry name" value="PBP2_Bug_TTT"/>
    <property type="match status" value="1"/>
</dbReference>
<keyword evidence="4" id="KW-1185">Reference proteome</keyword>
<dbReference type="SUPFAM" id="SSF53850">
    <property type="entry name" value="Periplasmic binding protein-like II"/>
    <property type="match status" value="1"/>
</dbReference>
<evidence type="ECO:0000313" key="4">
    <source>
        <dbReference type="Proteomes" id="UP000069241"/>
    </source>
</evidence>
<comment type="similarity">
    <text evidence="1">Belongs to the UPF0065 (bug) family.</text>
</comment>
<dbReference type="PANTHER" id="PTHR42928">
    <property type="entry name" value="TRICARBOXYLATE-BINDING PROTEIN"/>
    <property type="match status" value="1"/>
</dbReference>
<dbReference type="Gene3D" id="3.40.190.150">
    <property type="entry name" value="Bordetella uptake gene, domain 1"/>
    <property type="match status" value="1"/>
</dbReference>
<protein>
    <submittedName>
        <fullName evidence="3">Transporter</fullName>
    </submittedName>
</protein>
<dbReference type="PIRSF" id="PIRSF017082">
    <property type="entry name" value="YflP"/>
    <property type="match status" value="1"/>
</dbReference>
<evidence type="ECO:0000256" key="1">
    <source>
        <dbReference type="ARBA" id="ARBA00006987"/>
    </source>
</evidence>
<name>A0A0X8JH89_9BACT</name>
<reference evidence="4" key="1">
    <citation type="submission" date="2016-02" db="EMBL/GenBank/DDBJ databases">
        <authorList>
            <person name="Holder M.E."/>
            <person name="Ajami N.J."/>
            <person name="Petrosino J.F."/>
        </authorList>
    </citation>
    <scope>NUCLEOTIDE SEQUENCE [LARGE SCALE GENOMIC DNA]</scope>
    <source>
        <strain evidence="4">CCUG 45958</strain>
    </source>
</reference>
<sequence>MKYALICGAILVTSVLLGSNARAATAFPQKEITIIVPYSTGGESDMTARKIAEIAGKLQIFSQPIVVVNMPSANTRDALRHVAGSKPDGHTLLLHHTAFLGTYFLGTVPYSYKDFAMIGQSLITPNCLIARADAPWKNGTELLAAAAQSDRPIVAGTSSVGGYGHTIFEFFMNATKSRDKFKIIFFGSTPETSTALLGGKIDIRIQPTGGAMNAIKAGDSKILILLTEKGMPQFPGVETLGSLGITNIHIQRQGLWAPKDTPPAVLDQLGAALEKIVNSPEFQEFAAGKAMIAEFIPRDQWLKYYQADEKVYDQIAADIKKAAKK</sequence>